<keyword evidence="3 6" id="KW-0238">DNA-binding</keyword>
<keyword evidence="1 6" id="KW-0963">Cytoplasm</keyword>
<dbReference type="Gene3D" id="1.10.150.20">
    <property type="entry name" value="5' to 3' exonuclease, C-terminal subdomain"/>
    <property type="match status" value="1"/>
</dbReference>
<evidence type="ECO:0000256" key="2">
    <source>
        <dbReference type="ARBA" id="ARBA00022763"/>
    </source>
</evidence>
<dbReference type="RefSeq" id="WP_211428156.1">
    <property type="nucleotide sequence ID" value="NZ_CP072648.1"/>
</dbReference>
<evidence type="ECO:0000313" key="8">
    <source>
        <dbReference type="EMBL" id="QUW02266.1"/>
    </source>
</evidence>
<name>A0ABX8B6K4_9BACT</name>
<proteinExistence type="inferred from homology"/>
<feature type="domain" description="Helix-hairpin-helix DNA-binding motif class 1" evidence="7">
    <location>
        <begin position="126"/>
        <end position="145"/>
    </location>
</feature>
<dbReference type="HAMAP" id="MF_00031">
    <property type="entry name" value="DNA_HJ_migration_RuvA"/>
    <property type="match status" value="1"/>
</dbReference>
<dbReference type="Proteomes" id="UP000676506">
    <property type="component" value="Chromosome 1"/>
</dbReference>
<reference evidence="8 9" key="1">
    <citation type="submission" date="2021-03" db="EMBL/GenBank/DDBJ databases">
        <title>Genomic and phenotypic characterization of Chloracidobacterium isolates provides evidence for multiple species.</title>
        <authorList>
            <person name="Saini M.K."/>
            <person name="Costas A.M.G."/>
            <person name="Tank M."/>
            <person name="Bryant D.A."/>
        </authorList>
    </citation>
    <scope>NUCLEOTIDE SEQUENCE [LARGE SCALE GENOMIC DNA]</scope>
    <source>
        <strain evidence="8 9">BV2-C</strain>
    </source>
</reference>
<keyword evidence="4 6" id="KW-0233">DNA recombination</keyword>
<comment type="subunit">
    <text evidence="6">Homotetramer. Forms an RuvA(8)-RuvB(12)-Holliday junction (HJ) complex. HJ DNA is sandwiched between 2 RuvA tetramers; dsDNA enters through RuvA and exits via RuvB. An RuvB hexamer assembles on each DNA strand where it exits the tetramer. Each RuvB hexamer is contacted by two RuvA subunits (via domain III) on 2 adjacent RuvB subunits; this complex drives branch migration. In the full resolvosome a probable DNA-RuvA(4)-RuvB(12)-RuvC(2) complex forms which resolves the HJ.</text>
</comment>
<dbReference type="SMART" id="SM00278">
    <property type="entry name" value="HhH1"/>
    <property type="match status" value="2"/>
</dbReference>
<evidence type="ECO:0000313" key="9">
    <source>
        <dbReference type="Proteomes" id="UP000676506"/>
    </source>
</evidence>
<evidence type="ECO:0000256" key="5">
    <source>
        <dbReference type="ARBA" id="ARBA00023204"/>
    </source>
</evidence>
<keyword evidence="2 6" id="KW-0227">DNA damage</keyword>
<dbReference type="CDD" id="cd14332">
    <property type="entry name" value="UBA_RuvA_C"/>
    <property type="match status" value="1"/>
</dbReference>
<comment type="caution">
    <text evidence="6">Lacks conserved residue(s) required for the propagation of feature annotation.</text>
</comment>
<evidence type="ECO:0000256" key="4">
    <source>
        <dbReference type="ARBA" id="ARBA00023172"/>
    </source>
</evidence>
<dbReference type="InterPro" id="IPR012340">
    <property type="entry name" value="NA-bd_OB-fold"/>
</dbReference>
<evidence type="ECO:0000256" key="3">
    <source>
        <dbReference type="ARBA" id="ARBA00023125"/>
    </source>
</evidence>
<dbReference type="InterPro" id="IPR013849">
    <property type="entry name" value="DNA_helicase_Holl-junc_RuvA_I"/>
</dbReference>
<evidence type="ECO:0000256" key="1">
    <source>
        <dbReference type="ARBA" id="ARBA00022490"/>
    </source>
</evidence>
<evidence type="ECO:0000256" key="6">
    <source>
        <dbReference type="HAMAP-Rule" id="MF_00031"/>
    </source>
</evidence>
<dbReference type="Gene3D" id="1.10.8.10">
    <property type="entry name" value="DNA helicase RuvA subunit, C-terminal domain"/>
    <property type="match status" value="1"/>
</dbReference>
<organism evidence="8 9">
    <name type="scientific">Chloracidobacterium validum</name>
    <dbReference type="NCBI Taxonomy" id="2821543"/>
    <lineage>
        <taxon>Bacteria</taxon>
        <taxon>Pseudomonadati</taxon>
        <taxon>Acidobacteriota</taxon>
        <taxon>Terriglobia</taxon>
        <taxon>Terriglobales</taxon>
        <taxon>Acidobacteriaceae</taxon>
        <taxon>Chloracidobacterium</taxon>
    </lineage>
</organism>
<evidence type="ECO:0000259" key="7">
    <source>
        <dbReference type="SMART" id="SM00278"/>
    </source>
</evidence>
<sequence>MVHVCCNGTAYLGKGTAAVISQLAGTLLEKMSASVVIGVGGVGFDVGVSLYTYDRLPEVGQSVVLHTYLLVREDALSLYGFHDRTEREFFVRLLSVSGIGARMALAVLSGFAPPDLAQAILSGDGRRLSGVPGIGKKTAERIIIELRDKLPAVTLPQPTAPSAVDGDEPLKRDVVSALINFGWSPPVVEKAVAQTLAEETSRELSYLIKQTMKRLYR</sequence>
<dbReference type="EMBL" id="CP072648">
    <property type="protein sequence ID" value="QUW02266.1"/>
    <property type="molecule type" value="Genomic_DNA"/>
</dbReference>
<protein>
    <recommendedName>
        <fullName evidence="6">Holliday junction branch migration complex subunit RuvA</fullName>
    </recommendedName>
</protein>
<feature type="domain" description="Helix-hairpin-helix DNA-binding motif class 1" evidence="7">
    <location>
        <begin position="91"/>
        <end position="110"/>
    </location>
</feature>
<dbReference type="InterPro" id="IPR011114">
    <property type="entry name" value="RuvA_C"/>
</dbReference>
<dbReference type="SUPFAM" id="SSF50249">
    <property type="entry name" value="Nucleic acid-binding proteins"/>
    <property type="match status" value="1"/>
</dbReference>
<dbReference type="InterPro" id="IPR000085">
    <property type="entry name" value="RuvA"/>
</dbReference>
<comment type="subcellular location">
    <subcellularLocation>
        <location evidence="6">Cytoplasm</location>
    </subcellularLocation>
</comment>
<comment type="domain">
    <text evidence="6">Has three domains with a flexible linker between the domains II and III and assumes an 'L' shape. Domain III is highly mobile and contacts RuvB.</text>
</comment>
<accession>A0ABX8B6K4</accession>
<dbReference type="Pfam" id="PF01330">
    <property type="entry name" value="RuvA_N"/>
    <property type="match status" value="1"/>
</dbReference>
<dbReference type="NCBIfam" id="TIGR00084">
    <property type="entry name" value="ruvA"/>
    <property type="match status" value="1"/>
</dbReference>
<dbReference type="InterPro" id="IPR036267">
    <property type="entry name" value="RuvA_C_sf"/>
</dbReference>
<comment type="function">
    <text evidence="6">The RuvA-RuvB-RuvC complex processes Holliday junction (HJ) DNA during genetic recombination and DNA repair, while the RuvA-RuvB complex plays an important role in the rescue of blocked DNA replication forks via replication fork reversal (RFR). RuvA specifically binds to HJ cruciform DNA, conferring on it an open structure. The RuvB hexamer acts as an ATP-dependent pump, pulling dsDNA into and through the RuvAB complex. HJ branch migration allows RuvC to scan DNA until it finds its consensus sequence, where it cleaves and resolves the cruciform DNA.</text>
</comment>
<comment type="similarity">
    <text evidence="6">Belongs to the RuvA family.</text>
</comment>
<feature type="region of interest" description="Domain III" evidence="6">
    <location>
        <begin position="159"/>
        <end position="217"/>
    </location>
</feature>
<dbReference type="Pfam" id="PF14520">
    <property type="entry name" value="HHH_5"/>
    <property type="match status" value="1"/>
</dbReference>
<dbReference type="SUPFAM" id="SSF47781">
    <property type="entry name" value="RuvA domain 2-like"/>
    <property type="match status" value="1"/>
</dbReference>
<dbReference type="SUPFAM" id="SSF46929">
    <property type="entry name" value="DNA helicase RuvA subunit, C-terminal domain"/>
    <property type="match status" value="1"/>
</dbReference>
<dbReference type="InterPro" id="IPR003583">
    <property type="entry name" value="Hlx-hairpin-Hlx_DNA-bd_motif"/>
</dbReference>
<dbReference type="Gene3D" id="2.40.50.140">
    <property type="entry name" value="Nucleic acid-binding proteins"/>
    <property type="match status" value="1"/>
</dbReference>
<keyword evidence="5 6" id="KW-0234">DNA repair</keyword>
<dbReference type="InterPro" id="IPR010994">
    <property type="entry name" value="RuvA_2-like"/>
</dbReference>
<gene>
    <name evidence="6 8" type="primary">ruvA</name>
    <name evidence="8" type="ORF">J8C06_07815</name>
</gene>
<keyword evidence="9" id="KW-1185">Reference proteome</keyword>
<feature type="region of interest" description="Domain I" evidence="6">
    <location>
        <begin position="19"/>
        <end position="82"/>
    </location>
</feature>